<dbReference type="InterPro" id="IPR008906">
    <property type="entry name" value="HATC_C_dom"/>
</dbReference>
<evidence type="ECO:0000259" key="1">
    <source>
        <dbReference type="Pfam" id="PF05699"/>
    </source>
</evidence>
<dbReference type="EMBL" id="KQ983100">
    <property type="protein sequence ID" value="KYQ47476.1"/>
    <property type="molecule type" value="Genomic_DNA"/>
</dbReference>
<dbReference type="Proteomes" id="UP000075809">
    <property type="component" value="Unassembled WGS sequence"/>
</dbReference>
<accession>A0A151WI09</accession>
<feature type="domain" description="HAT C-terminal dimerisation" evidence="1">
    <location>
        <begin position="205"/>
        <end position="272"/>
    </location>
</feature>
<dbReference type="SUPFAM" id="SSF53098">
    <property type="entry name" value="Ribonuclease H-like"/>
    <property type="match status" value="1"/>
</dbReference>
<protein>
    <recommendedName>
        <fullName evidence="1">HAT C-terminal dimerisation domain-containing protein</fullName>
    </recommendedName>
</protein>
<evidence type="ECO:0000313" key="2">
    <source>
        <dbReference type="EMBL" id="KYQ47476.1"/>
    </source>
</evidence>
<evidence type="ECO:0000313" key="3">
    <source>
        <dbReference type="Proteomes" id="UP000075809"/>
    </source>
</evidence>
<dbReference type="STRING" id="64791.A0A151WI09"/>
<dbReference type="Pfam" id="PF05699">
    <property type="entry name" value="Dimer_Tnp_hAT"/>
    <property type="match status" value="1"/>
</dbReference>
<reference evidence="2 3" key="1">
    <citation type="submission" date="2015-09" db="EMBL/GenBank/DDBJ databases">
        <title>Trachymyrmex zeteki WGS genome.</title>
        <authorList>
            <person name="Nygaard S."/>
            <person name="Hu H."/>
            <person name="Boomsma J."/>
            <person name="Zhang G."/>
        </authorList>
    </citation>
    <scope>NUCLEOTIDE SEQUENCE [LARGE SCALE GENOMIC DNA]</scope>
    <source>
        <strain evidence="2">Tzet28-1</strain>
        <tissue evidence="2">Whole body</tissue>
    </source>
</reference>
<organism evidence="2 3">
    <name type="scientific">Mycetomoellerius zeteki</name>
    <dbReference type="NCBI Taxonomy" id="64791"/>
    <lineage>
        <taxon>Eukaryota</taxon>
        <taxon>Metazoa</taxon>
        <taxon>Ecdysozoa</taxon>
        <taxon>Arthropoda</taxon>
        <taxon>Hexapoda</taxon>
        <taxon>Insecta</taxon>
        <taxon>Pterygota</taxon>
        <taxon>Neoptera</taxon>
        <taxon>Endopterygota</taxon>
        <taxon>Hymenoptera</taxon>
        <taxon>Apocrita</taxon>
        <taxon>Aculeata</taxon>
        <taxon>Formicoidea</taxon>
        <taxon>Formicidae</taxon>
        <taxon>Myrmicinae</taxon>
        <taxon>Mycetomoellerius</taxon>
    </lineage>
</organism>
<dbReference type="GO" id="GO:0046983">
    <property type="term" value="F:protein dimerization activity"/>
    <property type="evidence" value="ECO:0007669"/>
    <property type="project" value="InterPro"/>
</dbReference>
<dbReference type="InterPro" id="IPR012337">
    <property type="entry name" value="RNaseH-like_sf"/>
</dbReference>
<name>A0A151WI09_9HYME</name>
<sequence>MPHLKEEIKKIIKYFRNTHFPAAKYKQAGGTALNLPIDVRWNSLADCYESYLKNWHILAKVCSENITVFDVEICTKVQNLDLKTNVQNHLIKLQQICITLDKVQSEVCTIGEATEIWLNLLQSTKKIFNEFEIQCFKHRFDMAITPYHYLANLLDHRFRGQKLNQDQIEETLEYASSRYPEAMPFIIQYQARSSPFREYLFSTENIKNVSPISWWRSLQNSMNNVMFDLSMQVHTAVASSAGIERLFSTFGFIHSKVRNRLGIEKASKLVSIMKSLNSKNSE</sequence>
<dbReference type="AlphaFoldDB" id="A0A151WI09"/>
<gene>
    <name evidence="2" type="ORF">ALC60_13501</name>
</gene>
<proteinExistence type="predicted"/>
<keyword evidence="3" id="KW-1185">Reference proteome</keyword>